<dbReference type="AlphaFoldDB" id="A0ABD0RG55"/>
<protein>
    <recommendedName>
        <fullName evidence="1">Conserved oligomeric Golgi complex subunit 5 helical domain-containing protein</fullName>
    </recommendedName>
</protein>
<dbReference type="EMBL" id="JAMKFB020000004">
    <property type="protein sequence ID" value="KAL0196475.1"/>
    <property type="molecule type" value="Genomic_DNA"/>
</dbReference>
<feature type="non-terminal residue" evidence="2">
    <location>
        <position position="1"/>
    </location>
</feature>
<name>A0ABD0RG55_CIRMR</name>
<evidence type="ECO:0000313" key="2">
    <source>
        <dbReference type="EMBL" id="KAL0196475.1"/>
    </source>
</evidence>
<gene>
    <name evidence="2" type="ORF">M9458_010047</name>
</gene>
<dbReference type="PANTHER" id="PTHR13228">
    <property type="entry name" value="CONSERVED OLIGOMERIC GOLGI COMPLEX COMPONENT 5"/>
    <property type="match status" value="1"/>
</dbReference>
<proteinExistence type="predicted"/>
<evidence type="ECO:0000259" key="1">
    <source>
        <dbReference type="Pfam" id="PF20649"/>
    </source>
</evidence>
<feature type="non-terminal residue" evidence="2">
    <location>
        <position position="68"/>
    </location>
</feature>
<keyword evidence="3" id="KW-1185">Reference proteome</keyword>
<accession>A0ABD0RG55</accession>
<feature type="domain" description="Conserved oligomeric Golgi complex subunit 5 helical" evidence="1">
    <location>
        <begin position="2"/>
        <end position="68"/>
    </location>
</feature>
<comment type="caution">
    <text evidence="2">The sequence shown here is derived from an EMBL/GenBank/DDBJ whole genome shotgun (WGS) entry which is preliminary data.</text>
</comment>
<organism evidence="2 3">
    <name type="scientific">Cirrhinus mrigala</name>
    <name type="common">Mrigala</name>
    <dbReference type="NCBI Taxonomy" id="683832"/>
    <lineage>
        <taxon>Eukaryota</taxon>
        <taxon>Metazoa</taxon>
        <taxon>Chordata</taxon>
        <taxon>Craniata</taxon>
        <taxon>Vertebrata</taxon>
        <taxon>Euteleostomi</taxon>
        <taxon>Actinopterygii</taxon>
        <taxon>Neopterygii</taxon>
        <taxon>Teleostei</taxon>
        <taxon>Ostariophysi</taxon>
        <taxon>Cypriniformes</taxon>
        <taxon>Cyprinidae</taxon>
        <taxon>Labeoninae</taxon>
        <taxon>Labeonini</taxon>
        <taxon>Cirrhinus</taxon>
    </lineage>
</organism>
<dbReference type="InterPro" id="IPR019465">
    <property type="entry name" value="Cog5"/>
</dbReference>
<reference evidence="2 3" key="1">
    <citation type="submission" date="2024-05" db="EMBL/GenBank/DDBJ databases">
        <title>Genome sequencing and assembly of Indian major carp, Cirrhinus mrigala (Hamilton, 1822).</title>
        <authorList>
            <person name="Mohindra V."/>
            <person name="Chowdhury L.M."/>
            <person name="Lal K."/>
            <person name="Jena J.K."/>
        </authorList>
    </citation>
    <scope>NUCLEOTIDE SEQUENCE [LARGE SCALE GENOMIC DNA]</scope>
    <source>
        <strain evidence="2">CM1030</strain>
        <tissue evidence="2">Blood</tissue>
    </source>
</reference>
<dbReference type="InterPro" id="IPR048485">
    <property type="entry name" value="COG5_helical"/>
</dbReference>
<dbReference type="PANTHER" id="PTHR13228:SF3">
    <property type="entry name" value="CONSERVED OLIGOMERIC GOLGI COMPLEX SUBUNIT 5"/>
    <property type="match status" value="1"/>
</dbReference>
<dbReference type="Pfam" id="PF20649">
    <property type="entry name" value="COG5_C"/>
    <property type="match status" value="1"/>
</dbReference>
<evidence type="ECO:0000313" key="3">
    <source>
        <dbReference type="Proteomes" id="UP001529510"/>
    </source>
</evidence>
<dbReference type="Proteomes" id="UP001529510">
    <property type="component" value="Unassembled WGS sequence"/>
</dbReference>
<sequence length="68" mass="7202">SVVDGYRTSVQENVVNALDIKVLTQPANTRGAPGRAVMPTPGNTAAFRAALWTNLEKLMDQICAACGQ</sequence>